<comment type="similarity">
    <text evidence="1">Belongs to the peptidase C48 family.</text>
</comment>
<dbReference type="SUPFAM" id="SSF54001">
    <property type="entry name" value="Cysteine proteinases"/>
    <property type="match status" value="1"/>
</dbReference>
<feature type="domain" description="Ubiquitin-like protease family profile" evidence="6">
    <location>
        <begin position="369"/>
        <end position="579"/>
    </location>
</feature>
<feature type="region of interest" description="Disordered" evidence="5">
    <location>
        <begin position="921"/>
        <end position="940"/>
    </location>
</feature>
<dbReference type="PROSITE" id="PS50600">
    <property type="entry name" value="ULP_PROTEASE"/>
    <property type="match status" value="1"/>
</dbReference>
<sequence length="940" mass="103451">MGLVAAAATDLDRFKGTQWEADFLEIRDEVLKNETLSDRHGYLDNIMRNDLRGMKGAISSSQNTLKKVGGSDVDNKLALRIDIIQKLVPLQQAFEEELHKKASAKKRSYDEADAVDDDFDEDFASASQEEQLAERNRKEQKRWQGDKGKPNKGKPPRDWTGYAYKPALRPDPVPRSDPAPRPGGLFGKHVQRRNAAPGTRGRDMVEVTSRARAGSGDVFEQSARYTRKELRRVGERSDLNGVRIGPPAEVSRPPLAPRSRVPESEKDGEWRPPSAAAADSSPPLRTSPRKAARGAECIEILSDDEEADGAGPSGAIVIGDDDVPKHSTRPTRSSVKLSIPQRIGNIKVIFPHTPAGDGASASTSSIGTVEMSSKDLLTLEDHEFLNDSVIEFFIKDLQHKMKPDKAARCHIFSSFFYEKLTNVRDERSEPADVRQKKAHQRVEKWTKGVNIFEKDFVFFPIHGSTHWSLMVLCHPGRVQDENAEDGEDMPLGTRTTPYLLHMDSMSGGHKSSVVAMKIREYLAMEWLRLKPDTDAPRVEGQPTLLGFDKSSLPHQRMKVPQQDNGCDCGAFLCMFFEKFLEDLPEVISSQDVQAAVRGDASPYSSCLAKGFLRREWFVPQEALVTRSKLMLDILNELERGVTDPDTAREQGADDKTVTALRNRLFNIKTVKDELDARVVNRGLYVYDLKMAQNKKLEEEEARKKQKAQEREGLVAFTGRSNVSGRVTAKADGGGPAGATAFYGEAPSGGWGAPARAARRKSDGLAVDLTTTQDSDGAARVSTRGKYLGGIPPRDAKPPVNTEEGAESDDEDFQIKVHATPAPTPDASPNPSPARKDKAPVIDVSRDPVEDERLLSESESEEIRGTQPSPPRTRPRRDGGDGFGMKTAAAGAQAAFSEIERKKDKRKGTGGVLGLARGKLTRHVEADVDLTSGSGHRDDES</sequence>
<evidence type="ECO:0000313" key="7">
    <source>
        <dbReference type="EMBL" id="CAD8437764.1"/>
    </source>
</evidence>
<evidence type="ECO:0000256" key="5">
    <source>
        <dbReference type="SAM" id="MobiDB-lite"/>
    </source>
</evidence>
<evidence type="ECO:0000256" key="4">
    <source>
        <dbReference type="SAM" id="Coils"/>
    </source>
</evidence>
<feature type="compositionally biased region" description="Basic and acidic residues" evidence="5">
    <location>
        <begin position="833"/>
        <end position="863"/>
    </location>
</feature>
<evidence type="ECO:0000259" key="6">
    <source>
        <dbReference type="PROSITE" id="PS50600"/>
    </source>
</evidence>
<keyword evidence="3" id="KW-0378">Hydrolase</keyword>
<name>A0A7S0GSK2_MICPS</name>
<dbReference type="Gene3D" id="3.30.310.130">
    <property type="entry name" value="Ubiquitin-related"/>
    <property type="match status" value="1"/>
</dbReference>
<dbReference type="AlphaFoldDB" id="A0A7S0GSK2"/>
<feature type="compositionally biased region" description="Pro residues" evidence="5">
    <location>
        <begin position="169"/>
        <end position="181"/>
    </location>
</feature>
<feature type="region of interest" description="Disordered" evidence="5">
    <location>
        <begin position="230"/>
        <end position="335"/>
    </location>
</feature>
<evidence type="ECO:0000256" key="1">
    <source>
        <dbReference type="ARBA" id="ARBA00005234"/>
    </source>
</evidence>
<dbReference type="PANTHER" id="PTHR47764">
    <property type="entry name" value="UBIQUITIN-LIKE-SPECIFIC PROTEASE 2B-RELATED"/>
    <property type="match status" value="1"/>
</dbReference>
<feature type="region of interest" description="Disordered" evidence="5">
    <location>
        <begin position="768"/>
        <end position="912"/>
    </location>
</feature>
<dbReference type="InterPro" id="IPR038765">
    <property type="entry name" value="Papain-like_cys_pep_sf"/>
</dbReference>
<feature type="coiled-coil region" evidence="4">
    <location>
        <begin position="686"/>
        <end position="713"/>
    </location>
</feature>
<feature type="compositionally biased region" description="Basic and acidic residues" evidence="5">
    <location>
        <begin position="132"/>
        <end position="149"/>
    </location>
</feature>
<dbReference type="EMBL" id="HBEN01005957">
    <property type="protein sequence ID" value="CAD8437764.1"/>
    <property type="molecule type" value="Transcribed_RNA"/>
</dbReference>
<protein>
    <recommendedName>
        <fullName evidence="6">Ubiquitin-like protease family profile domain-containing protein</fullName>
    </recommendedName>
</protein>
<accession>A0A7S0GSK2</accession>
<dbReference type="Gene3D" id="1.10.418.20">
    <property type="match status" value="1"/>
</dbReference>
<dbReference type="GO" id="GO:0008234">
    <property type="term" value="F:cysteine-type peptidase activity"/>
    <property type="evidence" value="ECO:0007669"/>
    <property type="project" value="InterPro"/>
</dbReference>
<gene>
    <name evidence="7" type="ORF">MSP1401_LOCUS4861</name>
</gene>
<dbReference type="GO" id="GO:0006508">
    <property type="term" value="P:proteolysis"/>
    <property type="evidence" value="ECO:0007669"/>
    <property type="project" value="UniProtKB-KW"/>
</dbReference>
<feature type="compositionally biased region" description="Pro residues" evidence="5">
    <location>
        <begin position="821"/>
        <end position="831"/>
    </location>
</feature>
<keyword evidence="2" id="KW-0645">Protease</keyword>
<evidence type="ECO:0000256" key="3">
    <source>
        <dbReference type="ARBA" id="ARBA00022801"/>
    </source>
</evidence>
<feature type="region of interest" description="Disordered" evidence="5">
    <location>
        <begin position="127"/>
        <end position="205"/>
    </location>
</feature>
<dbReference type="Pfam" id="PF02902">
    <property type="entry name" value="Peptidase_C48"/>
    <property type="match status" value="1"/>
</dbReference>
<keyword evidence="4" id="KW-0175">Coiled coil</keyword>
<reference evidence="7" key="1">
    <citation type="submission" date="2021-01" db="EMBL/GenBank/DDBJ databases">
        <authorList>
            <person name="Corre E."/>
            <person name="Pelletier E."/>
            <person name="Niang G."/>
            <person name="Scheremetjew M."/>
            <person name="Finn R."/>
            <person name="Kale V."/>
            <person name="Holt S."/>
            <person name="Cochrane G."/>
            <person name="Meng A."/>
            <person name="Brown T."/>
            <person name="Cohen L."/>
        </authorList>
    </citation>
    <scope>NUCLEOTIDE SEQUENCE</scope>
    <source>
        <strain evidence="7">CCAC1681</strain>
    </source>
</reference>
<dbReference type="PANTHER" id="PTHR47764:SF2">
    <property type="entry name" value="UBIQUITIN-LIKE PROTEASE FAMILY PROFILE DOMAIN-CONTAINING PROTEIN"/>
    <property type="match status" value="1"/>
</dbReference>
<proteinExistence type="inferred from homology"/>
<feature type="compositionally biased region" description="Low complexity" evidence="5">
    <location>
        <begin position="272"/>
        <end position="283"/>
    </location>
</feature>
<organism evidence="7">
    <name type="scientific">Micromonas pusilla</name>
    <name type="common">Picoplanktonic green alga</name>
    <name type="synonym">Chromulina pusilla</name>
    <dbReference type="NCBI Taxonomy" id="38833"/>
    <lineage>
        <taxon>Eukaryota</taxon>
        <taxon>Viridiplantae</taxon>
        <taxon>Chlorophyta</taxon>
        <taxon>Mamiellophyceae</taxon>
        <taxon>Mamiellales</taxon>
        <taxon>Mamiellaceae</taxon>
        <taxon>Micromonas</taxon>
    </lineage>
</organism>
<dbReference type="InterPro" id="IPR003653">
    <property type="entry name" value="Peptidase_C48_C"/>
</dbReference>
<evidence type="ECO:0000256" key="2">
    <source>
        <dbReference type="ARBA" id="ARBA00022670"/>
    </source>
</evidence>
<feature type="compositionally biased region" description="Basic and acidic residues" evidence="5">
    <location>
        <begin position="260"/>
        <end position="270"/>
    </location>
</feature>